<organism evidence="1 2">
    <name type="scientific">Rotaria sordida</name>
    <dbReference type="NCBI Taxonomy" id="392033"/>
    <lineage>
        <taxon>Eukaryota</taxon>
        <taxon>Metazoa</taxon>
        <taxon>Spiralia</taxon>
        <taxon>Gnathifera</taxon>
        <taxon>Rotifera</taxon>
        <taxon>Eurotatoria</taxon>
        <taxon>Bdelloidea</taxon>
        <taxon>Philodinida</taxon>
        <taxon>Philodinidae</taxon>
        <taxon>Rotaria</taxon>
    </lineage>
</organism>
<comment type="caution">
    <text evidence="1">The sequence shown here is derived from an EMBL/GenBank/DDBJ whole genome shotgun (WGS) entry which is preliminary data.</text>
</comment>
<evidence type="ECO:0000313" key="1">
    <source>
        <dbReference type="EMBL" id="CAF4230813.1"/>
    </source>
</evidence>
<reference evidence="1" key="1">
    <citation type="submission" date="2021-02" db="EMBL/GenBank/DDBJ databases">
        <authorList>
            <person name="Nowell W R."/>
        </authorList>
    </citation>
    <scope>NUCLEOTIDE SEQUENCE</scope>
</reference>
<feature type="non-terminal residue" evidence="1">
    <location>
        <position position="88"/>
    </location>
</feature>
<name>A0A820DEN9_9BILA</name>
<gene>
    <name evidence="1" type="ORF">OTI717_LOCUS39726</name>
</gene>
<dbReference type="Proteomes" id="UP000663823">
    <property type="component" value="Unassembled WGS sequence"/>
</dbReference>
<sequence length="88" mass="10180">TIKVEFEIIDLYSIVNSGLYIFGKNVKNVYSLYRIESIRHKSSPIILFDKLPCLPKSISFDKKGEICVFINVDGRIIYILNILNNQIK</sequence>
<protein>
    <submittedName>
        <fullName evidence="1">Uncharacterized protein</fullName>
    </submittedName>
</protein>
<proteinExistence type="predicted"/>
<evidence type="ECO:0000313" key="2">
    <source>
        <dbReference type="Proteomes" id="UP000663823"/>
    </source>
</evidence>
<accession>A0A820DEN9</accession>
<dbReference type="AlphaFoldDB" id="A0A820DEN9"/>
<dbReference type="EMBL" id="CAJOAX010027422">
    <property type="protein sequence ID" value="CAF4230813.1"/>
    <property type="molecule type" value="Genomic_DNA"/>
</dbReference>
<feature type="non-terminal residue" evidence="1">
    <location>
        <position position="1"/>
    </location>
</feature>